<dbReference type="Proteomes" id="UP000199400">
    <property type="component" value="Unassembled WGS sequence"/>
</dbReference>
<dbReference type="Gene3D" id="3.90.930.50">
    <property type="match status" value="1"/>
</dbReference>
<evidence type="ECO:0000259" key="2">
    <source>
        <dbReference type="Pfam" id="PF22106"/>
    </source>
</evidence>
<dbReference type="InterPro" id="IPR018640">
    <property type="entry name" value="DUF2063"/>
</dbReference>
<proteinExistence type="predicted"/>
<feature type="domain" description="NGO1945-like C-terminal" evidence="2">
    <location>
        <begin position="165"/>
        <end position="254"/>
    </location>
</feature>
<gene>
    <name evidence="3" type="ORF">SAMN02745121_03346</name>
</gene>
<evidence type="ECO:0000259" key="1">
    <source>
        <dbReference type="Pfam" id="PF09836"/>
    </source>
</evidence>
<feature type="domain" description="Putative DNA-binding" evidence="1">
    <location>
        <begin position="9"/>
        <end position="111"/>
    </location>
</feature>
<dbReference type="EMBL" id="FOMX01000010">
    <property type="protein sequence ID" value="SFE19758.1"/>
    <property type="molecule type" value="Genomic_DNA"/>
</dbReference>
<dbReference type="STRING" id="54.SAMN02745121_03346"/>
<dbReference type="InterPro" id="IPR054098">
    <property type="entry name" value="NGO1945-like_C"/>
</dbReference>
<dbReference type="Pfam" id="PF09836">
    <property type="entry name" value="DUF2063"/>
    <property type="match status" value="1"/>
</dbReference>
<organism evidence="3 4">
    <name type="scientific">Nannocystis exedens</name>
    <dbReference type="NCBI Taxonomy" id="54"/>
    <lineage>
        <taxon>Bacteria</taxon>
        <taxon>Pseudomonadati</taxon>
        <taxon>Myxococcota</taxon>
        <taxon>Polyangia</taxon>
        <taxon>Nannocystales</taxon>
        <taxon>Nannocystaceae</taxon>
        <taxon>Nannocystis</taxon>
    </lineage>
</organism>
<dbReference type="InterPro" id="IPR044922">
    <property type="entry name" value="DUF2063_N_sf"/>
</dbReference>
<dbReference type="Gene3D" id="1.10.150.690">
    <property type="entry name" value="DUF2063"/>
    <property type="match status" value="1"/>
</dbReference>
<dbReference type="Pfam" id="PF22106">
    <property type="entry name" value="NGO1945_C"/>
    <property type="match status" value="1"/>
</dbReference>
<dbReference type="OrthoDB" id="5504055at2"/>
<name>A0A1I1YL42_9BACT</name>
<protein>
    <submittedName>
        <fullName evidence="3">Uncharacterized protein</fullName>
    </submittedName>
</protein>
<evidence type="ECO:0000313" key="3">
    <source>
        <dbReference type="EMBL" id="SFE19758.1"/>
    </source>
</evidence>
<sequence>MSEEALIRAFAASVIELDAPAAVQADVRQFFARHGVPPEVAARLPETAAERLAIYRTMVHSRLRAAVAEFLPKTAIRLGRPRLRREIEQFVAEAAPKAPYFWRLTGEFLEWAGPRWASDATLPGYLLDLARHEWSDAEVGNDPAGGEAASGKPLALDQPVQFDGTVRLRRYAWAVHRATETEAPPAEATALLLYRDRNDHQVKTLELTPRAAAVTARLLAGEPLQAALTDACAELGTPLDDEFLAAMAGYLADLAERGALLGAA</sequence>
<evidence type="ECO:0000313" key="4">
    <source>
        <dbReference type="Proteomes" id="UP000199400"/>
    </source>
</evidence>
<keyword evidence="4" id="KW-1185">Reference proteome</keyword>
<accession>A0A1I1YL42</accession>
<dbReference type="RefSeq" id="WP_096328468.1">
    <property type="nucleotide sequence ID" value="NZ_FOMX01000010.1"/>
</dbReference>
<reference evidence="4" key="1">
    <citation type="submission" date="2016-10" db="EMBL/GenBank/DDBJ databases">
        <authorList>
            <person name="Varghese N."/>
            <person name="Submissions S."/>
        </authorList>
    </citation>
    <scope>NUCLEOTIDE SEQUENCE [LARGE SCALE GENOMIC DNA]</scope>
    <source>
        <strain evidence="4">ATCC 25963</strain>
    </source>
</reference>
<dbReference type="AlphaFoldDB" id="A0A1I1YL42"/>